<reference evidence="3" key="1">
    <citation type="journal article" date="2015" name="Nature">
        <title>Complex archaea that bridge the gap between prokaryotes and eukaryotes.</title>
        <authorList>
            <person name="Spang A."/>
            <person name="Saw J.H."/>
            <person name="Jorgensen S.L."/>
            <person name="Zaremba-Niedzwiedzka K."/>
            <person name="Martijn J."/>
            <person name="Lind A.E."/>
            <person name="van Eijk R."/>
            <person name="Schleper C."/>
            <person name="Guy L."/>
            <person name="Ettema T.J."/>
        </authorList>
    </citation>
    <scope>NUCLEOTIDE SEQUENCE</scope>
</reference>
<feature type="non-terminal residue" evidence="3">
    <location>
        <position position="1"/>
    </location>
</feature>
<feature type="region of interest" description="Disordered" evidence="1">
    <location>
        <begin position="326"/>
        <end position="355"/>
    </location>
</feature>
<sequence>SCGDTCRRALTLFDDTRPSDDTTIRFISTRLKRIISVPFLELATTAQRITEEGDWSMMGGIESIGTTDQGPQSMGKTVFQSSIRAALLTGLLVAAANAPGQGTRADYERAKNLGDLTRNKVFKTKIDPHWFAENTQFWYRNDLSGGAREFVLVQTVQTVQTDQAMRRPAFDHARLAQSLSAATGEQFEATRLPIDAIEFDVAENAIRFHAAGKRFRCDLENYTLSEEASEEPTQDQPTPDDSRSHRKAHSSGRSEQSPDGKWIVFIKEHNLYLRDKQSGEEYPLCCDATEDDSYEPRVYWSADSKRLVALRTKKGDQRKVYMIESSPKDQLQPKLHSIDYPKPGDRLPISKPHLFDVEQRKEIPVSDEL</sequence>
<evidence type="ECO:0000313" key="3">
    <source>
        <dbReference type="EMBL" id="KKK65000.1"/>
    </source>
</evidence>
<dbReference type="Pfam" id="PF00930">
    <property type="entry name" value="DPPIV_N"/>
    <property type="match status" value="1"/>
</dbReference>
<feature type="non-terminal residue" evidence="3">
    <location>
        <position position="369"/>
    </location>
</feature>
<feature type="domain" description="Dipeptidylpeptidase IV N-terminal" evidence="2">
    <location>
        <begin position="253"/>
        <end position="362"/>
    </location>
</feature>
<organism evidence="3">
    <name type="scientific">marine sediment metagenome</name>
    <dbReference type="NCBI Taxonomy" id="412755"/>
    <lineage>
        <taxon>unclassified sequences</taxon>
        <taxon>metagenomes</taxon>
        <taxon>ecological metagenomes</taxon>
    </lineage>
</organism>
<feature type="compositionally biased region" description="Basic and acidic residues" evidence="1">
    <location>
        <begin position="336"/>
        <end position="345"/>
    </location>
</feature>
<feature type="region of interest" description="Disordered" evidence="1">
    <location>
        <begin position="225"/>
        <end position="259"/>
    </location>
</feature>
<dbReference type="AlphaFoldDB" id="A0A0F8XUS3"/>
<dbReference type="Gene3D" id="2.140.10.30">
    <property type="entry name" value="Dipeptidylpeptidase IV, N-terminal domain"/>
    <property type="match status" value="1"/>
</dbReference>
<dbReference type="InterPro" id="IPR002469">
    <property type="entry name" value="Peptidase_S9B_N"/>
</dbReference>
<dbReference type="EMBL" id="LAZR01060768">
    <property type="protein sequence ID" value="KKK65000.1"/>
    <property type="molecule type" value="Genomic_DNA"/>
</dbReference>
<dbReference type="SUPFAM" id="SSF82171">
    <property type="entry name" value="DPP6 N-terminal domain-like"/>
    <property type="match status" value="1"/>
</dbReference>
<name>A0A0F8XUS3_9ZZZZ</name>
<accession>A0A0F8XUS3</accession>
<proteinExistence type="predicted"/>
<dbReference type="GO" id="GO:0006508">
    <property type="term" value="P:proteolysis"/>
    <property type="evidence" value="ECO:0007669"/>
    <property type="project" value="InterPro"/>
</dbReference>
<comment type="caution">
    <text evidence="3">The sequence shown here is derived from an EMBL/GenBank/DDBJ whole genome shotgun (WGS) entry which is preliminary data.</text>
</comment>
<evidence type="ECO:0000256" key="1">
    <source>
        <dbReference type="SAM" id="MobiDB-lite"/>
    </source>
</evidence>
<gene>
    <name evidence="3" type="ORF">LCGC14_2978550</name>
</gene>
<evidence type="ECO:0000259" key="2">
    <source>
        <dbReference type="Pfam" id="PF00930"/>
    </source>
</evidence>
<protein>
    <recommendedName>
        <fullName evidence="2">Dipeptidylpeptidase IV N-terminal domain-containing protein</fullName>
    </recommendedName>
</protein>